<name>A0A8S9ZT03_9BILA</name>
<sequence>MKELVLYHLFVHELLYSNVSNVIKTVEFNGMWQVFSLPIYGIRNSDLTNDQQIYYEITNINCGTNFSIIWLLNA</sequence>
<protein>
    <submittedName>
        <fullName evidence="1">Uncharacterized protein</fullName>
    </submittedName>
</protein>
<evidence type="ECO:0000313" key="1">
    <source>
        <dbReference type="EMBL" id="KAF7636669.1"/>
    </source>
</evidence>
<comment type="caution">
    <text evidence="1">The sequence shown here is derived from an EMBL/GenBank/DDBJ whole genome shotgun (WGS) entry which is preliminary data.</text>
</comment>
<organism evidence="1 2">
    <name type="scientific">Meloidogyne graminicola</name>
    <dbReference type="NCBI Taxonomy" id="189291"/>
    <lineage>
        <taxon>Eukaryota</taxon>
        <taxon>Metazoa</taxon>
        <taxon>Ecdysozoa</taxon>
        <taxon>Nematoda</taxon>
        <taxon>Chromadorea</taxon>
        <taxon>Rhabditida</taxon>
        <taxon>Tylenchina</taxon>
        <taxon>Tylenchomorpha</taxon>
        <taxon>Tylenchoidea</taxon>
        <taxon>Meloidogynidae</taxon>
        <taxon>Meloidogyninae</taxon>
        <taxon>Meloidogyne</taxon>
    </lineage>
</organism>
<dbReference type="AlphaFoldDB" id="A0A8S9ZT03"/>
<evidence type="ECO:0000313" key="2">
    <source>
        <dbReference type="Proteomes" id="UP000605970"/>
    </source>
</evidence>
<dbReference type="Proteomes" id="UP000605970">
    <property type="component" value="Unassembled WGS sequence"/>
</dbReference>
<proteinExistence type="predicted"/>
<keyword evidence="2" id="KW-1185">Reference proteome</keyword>
<gene>
    <name evidence="1" type="ORF">Mgra_00003847</name>
</gene>
<feature type="non-terminal residue" evidence="1">
    <location>
        <position position="1"/>
    </location>
</feature>
<accession>A0A8S9ZT03</accession>
<dbReference type="EMBL" id="JABEBT010000027">
    <property type="protein sequence ID" value="KAF7636669.1"/>
    <property type="molecule type" value="Genomic_DNA"/>
</dbReference>
<reference evidence="1" key="1">
    <citation type="journal article" date="2020" name="Ecol. Evol.">
        <title>Genome structure and content of the rice root-knot nematode (Meloidogyne graminicola).</title>
        <authorList>
            <person name="Phan N.T."/>
            <person name="Danchin E.G.J."/>
            <person name="Klopp C."/>
            <person name="Perfus-Barbeoch L."/>
            <person name="Kozlowski D.K."/>
            <person name="Koutsovoulos G.D."/>
            <person name="Lopez-Roques C."/>
            <person name="Bouchez O."/>
            <person name="Zahm M."/>
            <person name="Besnard G."/>
            <person name="Bellafiore S."/>
        </authorList>
    </citation>
    <scope>NUCLEOTIDE SEQUENCE</scope>
    <source>
        <strain evidence="1">VN-18</strain>
    </source>
</reference>